<feature type="transmembrane region" description="Helical" evidence="8">
    <location>
        <begin position="12"/>
        <end position="35"/>
    </location>
</feature>
<comment type="subcellular location">
    <subcellularLocation>
        <location evidence="1">Cell membrane</location>
        <topology evidence="1">Multi-pass membrane protein</topology>
    </subcellularLocation>
</comment>
<evidence type="ECO:0000256" key="8">
    <source>
        <dbReference type="SAM" id="Phobius"/>
    </source>
</evidence>
<evidence type="ECO:0000256" key="2">
    <source>
        <dbReference type="ARBA" id="ARBA00022475"/>
    </source>
</evidence>
<evidence type="ECO:0000313" key="9">
    <source>
        <dbReference type="EMBL" id="GGB93313.1"/>
    </source>
</evidence>
<evidence type="ECO:0000256" key="4">
    <source>
        <dbReference type="ARBA" id="ARBA00022982"/>
    </source>
</evidence>
<dbReference type="PANTHER" id="PTHR36570:SF2">
    <property type="entry name" value="DISULFIDE BOND FORMATION PROTEIN B"/>
    <property type="match status" value="1"/>
</dbReference>
<dbReference type="Pfam" id="PF02600">
    <property type="entry name" value="DsbB"/>
    <property type="match status" value="1"/>
</dbReference>
<keyword evidence="2" id="KW-1003">Cell membrane</keyword>
<keyword evidence="10" id="KW-1185">Reference proteome</keyword>
<dbReference type="InterPro" id="IPR003752">
    <property type="entry name" value="DiS_bond_form_DsbB/BdbC"/>
</dbReference>
<keyword evidence="5 8" id="KW-1133">Transmembrane helix</keyword>
<protein>
    <submittedName>
        <fullName evidence="9">Disulfide bond formation protein B</fullName>
    </submittedName>
</protein>
<dbReference type="SUPFAM" id="SSF158442">
    <property type="entry name" value="DsbB-like"/>
    <property type="match status" value="1"/>
</dbReference>
<evidence type="ECO:0000313" key="10">
    <source>
        <dbReference type="Proteomes" id="UP000629025"/>
    </source>
</evidence>
<dbReference type="InterPro" id="IPR023380">
    <property type="entry name" value="DsbB-like_sf"/>
</dbReference>
<keyword evidence="3 8" id="KW-0812">Transmembrane</keyword>
<keyword evidence="4" id="KW-0813">Transport</keyword>
<sequence length="174" mass="19213">MLNALAAIARSRVYWFLVLIACLLLEGTALYYQYVLDYGPCVLCVHIRAWIAGLGAVALLMMVLGGPIAILAHLASLGLSFGLLRSSWITLGVERGTVIDSCTMDPQYPAWLPLDQWLPSVFEPWEPCGYTPVLPFGVTMAEALVVIALAWVTVSFILLLASFKNPKRRRDLFL</sequence>
<accession>A0ABQ1KEM4</accession>
<evidence type="ECO:0000256" key="5">
    <source>
        <dbReference type="ARBA" id="ARBA00022989"/>
    </source>
</evidence>
<dbReference type="InterPro" id="IPR050183">
    <property type="entry name" value="DsbB"/>
</dbReference>
<dbReference type="RefSeq" id="WP_188747652.1">
    <property type="nucleotide sequence ID" value="NZ_BMIJ01000003.1"/>
</dbReference>
<evidence type="ECO:0000256" key="6">
    <source>
        <dbReference type="ARBA" id="ARBA00023136"/>
    </source>
</evidence>
<dbReference type="Gene3D" id="1.20.1550.10">
    <property type="entry name" value="DsbB-like"/>
    <property type="match status" value="1"/>
</dbReference>
<keyword evidence="4" id="KW-0249">Electron transport</keyword>
<proteinExistence type="predicted"/>
<comment type="caution">
    <text evidence="9">The sequence shown here is derived from an EMBL/GenBank/DDBJ whole genome shotgun (WGS) entry which is preliminary data.</text>
</comment>
<evidence type="ECO:0000256" key="3">
    <source>
        <dbReference type="ARBA" id="ARBA00022692"/>
    </source>
</evidence>
<gene>
    <name evidence="9" type="primary">dsbB</name>
    <name evidence="9" type="ORF">GCM10011352_19220</name>
</gene>
<feature type="transmembrane region" description="Helical" evidence="8">
    <location>
        <begin position="143"/>
        <end position="163"/>
    </location>
</feature>
<name>A0ABQ1KEM4_9GAMM</name>
<keyword evidence="6 8" id="KW-0472">Membrane</keyword>
<reference evidence="10" key="1">
    <citation type="journal article" date="2019" name="Int. J. Syst. Evol. Microbiol.">
        <title>The Global Catalogue of Microorganisms (GCM) 10K type strain sequencing project: providing services to taxonomists for standard genome sequencing and annotation.</title>
        <authorList>
            <consortium name="The Broad Institute Genomics Platform"/>
            <consortium name="The Broad Institute Genome Sequencing Center for Infectious Disease"/>
            <person name="Wu L."/>
            <person name="Ma J."/>
        </authorList>
    </citation>
    <scope>NUCLEOTIDE SEQUENCE [LARGE SCALE GENOMIC DNA]</scope>
    <source>
        <strain evidence="10">CGMCC 1.15341</strain>
    </source>
</reference>
<feature type="transmembrane region" description="Helical" evidence="8">
    <location>
        <begin position="47"/>
        <end position="75"/>
    </location>
</feature>
<dbReference type="EMBL" id="BMIJ01000003">
    <property type="protein sequence ID" value="GGB93313.1"/>
    <property type="molecule type" value="Genomic_DNA"/>
</dbReference>
<evidence type="ECO:0000256" key="7">
    <source>
        <dbReference type="ARBA" id="ARBA00023284"/>
    </source>
</evidence>
<dbReference type="PANTHER" id="PTHR36570">
    <property type="entry name" value="DISULFIDE BOND FORMATION PROTEIN B"/>
    <property type="match status" value="1"/>
</dbReference>
<evidence type="ECO:0000256" key="1">
    <source>
        <dbReference type="ARBA" id="ARBA00004651"/>
    </source>
</evidence>
<keyword evidence="7" id="KW-0676">Redox-active center</keyword>
<dbReference type="Proteomes" id="UP000629025">
    <property type="component" value="Unassembled WGS sequence"/>
</dbReference>
<organism evidence="9 10">
    <name type="scientific">Marinobacterium zhoushanense</name>
    <dbReference type="NCBI Taxonomy" id="1679163"/>
    <lineage>
        <taxon>Bacteria</taxon>
        <taxon>Pseudomonadati</taxon>
        <taxon>Pseudomonadota</taxon>
        <taxon>Gammaproteobacteria</taxon>
        <taxon>Oceanospirillales</taxon>
        <taxon>Oceanospirillaceae</taxon>
        <taxon>Marinobacterium</taxon>
    </lineage>
</organism>